<comment type="caution">
    <text evidence="1">The sequence shown here is derived from an EMBL/GenBank/DDBJ whole genome shotgun (WGS) entry which is preliminary data.</text>
</comment>
<gene>
    <name evidence="1" type="ORF">ERS008524_02479</name>
</gene>
<organism evidence="1 2">
    <name type="scientific">Yersinia frederiksenii</name>
    <dbReference type="NCBI Taxonomy" id="29484"/>
    <lineage>
        <taxon>Bacteria</taxon>
        <taxon>Pseudomonadati</taxon>
        <taxon>Pseudomonadota</taxon>
        <taxon>Gammaproteobacteria</taxon>
        <taxon>Enterobacterales</taxon>
        <taxon>Yersiniaceae</taxon>
        <taxon>Yersinia</taxon>
    </lineage>
</organism>
<name>A0AAI8ZRR1_YERFR</name>
<evidence type="ECO:0000313" key="2">
    <source>
        <dbReference type="Proteomes" id="UP000046784"/>
    </source>
</evidence>
<dbReference type="Proteomes" id="UP000046784">
    <property type="component" value="Unassembled WGS sequence"/>
</dbReference>
<dbReference type="EMBL" id="CGCB01000014">
    <property type="protein sequence ID" value="CFR03293.1"/>
    <property type="molecule type" value="Genomic_DNA"/>
</dbReference>
<proteinExistence type="predicted"/>
<reference evidence="1 2" key="1">
    <citation type="submission" date="2015-03" db="EMBL/GenBank/DDBJ databases">
        <authorList>
            <consortium name="Pathogen Informatics"/>
            <person name="Murphy D."/>
        </authorList>
    </citation>
    <scope>NUCLEOTIDE SEQUENCE [LARGE SCALE GENOMIC DNA]</scope>
    <source>
        <strain evidence="1 2">3400/83</strain>
    </source>
</reference>
<dbReference type="AlphaFoldDB" id="A0AAI8ZRR1"/>
<evidence type="ECO:0000313" key="1">
    <source>
        <dbReference type="EMBL" id="CFR03293.1"/>
    </source>
</evidence>
<protein>
    <submittedName>
        <fullName evidence="1">Uncharacterized protein</fullName>
    </submittedName>
</protein>
<sequence>MVTNSNGYKLMKAQLKYGIYLDILSFNFSEMDFRLRLKLIIALRLY</sequence>
<accession>A0AAI8ZRR1</accession>